<dbReference type="RefSeq" id="WP_099386096.1">
    <property type="nucleotide sequence ID" value="NZ_JANSWH010000019.1"/>
</dbReference>
<dbReference type="Proteomes" id="UP000224563">
    <property type="component" value="Unassembled WGS sequence"/>
</dbReference>
<evidence type="ECO:0008006" key="4">
    <source>
        <dbReference type="Google" id="ProtNLM"/>
    </source>
</evidence>
<accession>A0A2G3E349</accession>
<keyword evidence="3" id="KW-1185">Reference proteome</keyword>
<dbReference type="EMBL" id="PDYG01000032">
    <property type="protein sequence ID" value="PHU37688.1"/>
    <property type="molecule type" value="Genomic_DNA"/>
</dbReference>
<keyword evidence="1" id="KW-0812">Transmembrane</keyword>
<protein>
    <recommendedName>
        <fullName evidence="4">DUF4846 domain-containing protein</fullName>
    </recommendedName>
</protein>
<evidence type="ECO:0000313" key="3">
    <source>
        <dbReference type="Proteomes" id="UP000224563"/>
    </source>
</evidence>
<sequence>MRQKIVNGAVALLMMALFMGIIVMVVLDKRNEAEQQIAKDSEYRQSQQSAQQENHTLINASGDTLESRILVPEGYERTQEPDDSLGAFLRNYAMLPDQTPVHLYDGEERKHASAAAVFDMYLGDRNLQQCADSVMRIYAEYLRTIGREDKIAFHFVDGFLCDWESYKNGKRVKFVDDVPTWKESEVPENLDKAFEDYLNIVFAYSSTLSQVDESDAIPLDEIQIGDIFIKGGAPGHVILVADMCEKDGKKAFLLAQGFMPAQQFHVLKNLQHEDDPWYYEDEITYPFVTPDYQFDEECLKRPRYLSDNWP</sequence>
<keyword evidence="1" id="KW-1133">Transmembrane helix</keyword>
<dbReference type="Pfam" id="PF16138">
    <property type="entry name" value="DUF4846"/>
    <property type="match status" value="1"/>
</dbReference>
<reference evidence="2 3" key="2">
    <citation type="submission" date="2017-10" db="EMBL/GenBank/DDBJ databases">
        <authorList>
            <person name="Banno H."/>
            <person name="Chua N.-H."/>
        </authorList>
    </citation>
    <scope>NUCLEOTIDE SEQUENCE [LARGE SCALE GENOMIC DNA]</scope>
    <source>
        <strain evidence="2 3">JK623</strain>
    </source>
</reference>
<proteinExistence type="predicted"/>
<reference evidence="2 3" key="1">
    <citation type="submission" date="2017-10" db="EMBL/GenBank/DDBJ databases">
        <title>Resolving the taxonomy of Roseburia spp., Eubacterium rectale and Agathobacter spp. through phylogenomic analysis.</title>
        <authorList>
            <person name="Sheridan P.O."/>
            <person name="Walker A.W."/>
            <person name="Duncan S.H."/>
            <person name="Scott K.P."/>
            <person name="Toole P.W.O."/>
            <person name="Luis P."/>
            <person name="Flint H.J."/>
        </authorList>
    </citation>
    <scope>NUCLEOTIDE SEQUENCE [LARGE SCALE GENOMIC DNA]</scope>
    <source>
        <strain evidence="2 3">JK623</strain>
    </source>
</reference>
<organism evidence="2 3">
    <name type="scientific">Agathobacter ruminis</name>
    <dbReference type="NCBI Taxonomy" id="1712665"/>
    <lineage>
        <taxon>Bacteria</taxon>
        <taxon>Bacillati</taxon>
        <taxon>Bacillota</taxon>
        <taxon>Clostridia</taxon>
        <taxon>Lachnospirales</taxon>
        <taxon>Lachnospiraceae</taxon>
        <taxon>Agathobacter</taxon>
    </lineage>
</organism>
<gene>
    <name evidence="2" type="ORF">CSX02_06700</name>
</gene>
<evidence type="ECO:0000256" key="1">
    <source>
        <dbReference type="SAM" id="Phobius"/>
    </source>
</evidence>
<name>A0A2G3E349_9FIRM</name>
<feature type="transmembrane region" description="Helical" evidence="1">
    <location>
        <begin position="6"/>
        <end position="27"/>
    </location>
</feature>
<evidence type="ECO:0000313" key="2">
    <source>
        <dbReference type="EMBL" id="PHU37688.1"/>
    </source>
</evidence>
<dbReference type="InterPro" id="IPR032315">
    <property type="entry name" value="DUF4846"/>
</dbReference>
<comment type="caution">
    <text evidence="2">The sequence shown here is derived from an EMBL/GenBank/DDBJ whole genome shotgun (WGS) entry which is preliminary data.</text>
</comment>
<keyword evidence="1" id="KW-0472">Membrane</keyword>
<dbReference type="AlphaFoldDB" id="A0A2G3E349"/>